<evidence type="ECO:0000256" key="5">
    <source>
        <dbReference type="SAM" id="MobiDB-lite"/>
    </source>
</evidence>
<dbReference type="AlphaFoldDB" id="A0A318Z8W1"/>
<evidence type="ECO:0000256" key="4">
    <source>
        <dbReference type="ARBA" id="ARBA00023136"/>
    </source>
</evidence>
<dbReference type="PANTHER" id="PTHR12911:SF8">
    <property type="entry name" value="KLAROID PROTEIN-RELATED"/>
    <property type="match status" value="1"/>
</dbReference>
<dbReference type="Pfam" id="PF07738">
    <property type="entry name" value="Sad1_UNC"/>
    <property type="match status" value="1"/>
</dbReference>
<keyword evidence="4" id="KW-0472">Membrane</keyword>
<protein>
    <recommendedName>
        <fullName evidence="6">SUN domain-containing protein</fullName>
    </recommendedName>
</protein>
<accession>A0A318Z8W1</accession>
<dbReference type="EMBL" id="KZ821241">
    <property type="protein sequence ID" value="PYH43795.1"/>
    <property type="molecule type" value="Genomic_DNA"/>
</dbReference>
<feature type="compositionally biased region" description="Pro residues" evidence="5">
    <location>
        <begin position="362"/>
        <end position="386"/>
    </location>
</feature>
<feature type="compositionally biased region" description="Low complexity" evidence="5">
    <location>
        <begin position="305"/>
        <end position="325"/>
    </location>
</feature>
<feature type="compositionally biased region" description="Basic and acidic residues" evidence="5">
    <location>
        <begin position="78"/>
        <end position="88"/>
    </location>
</feature>
<evidence type="ECO:0000256" key="3">
    <source>
        <dbReference type="ARBA" id="ARBA00022989"/>
    </source>
</evidence>
<dbReference type="GO" id="GO:0043495">
    <property type="term" value="F:protein-membrane adaptor activity"/>
    <property type="evidence" value="ECO:0007669"/>
    <property type="project" value="TreeGrafter"/>
</dbReference>
<reference evidence="7 8" key="1">
    <citation type="submission" date="2016-12" db="EMBL/GenBank/DDBJ databases">
        <title>The genomes of Aspergillus section Nigri reveals drivers in fungal speciation.</title>
        <authorList>
            <consortium name="DOE Joint Genome Institute"/>
            <person name="Vesth T.C."/>
            <person name="Nybo J."/>
            <person name="Theobald S."/>
            <person name="Brandl J."/>
            <person name="Frisvad J.C."/>
            <person name="Nielsen K.F."/>
            <person name="Lyhne E.K."/>
            <person name="Kogle M.E."/>
            <person name="Kuo A."/>
            <person name="Riley R."/>
            <person name="Clum A."/>
            <person name="Nolan M."/>
            <person name="Lipzen A."/>
            <person name="Salamov A."/>
            <person name="Henrissat B."/>
            <person name="Wiebenga A."/>
            <person name="De Vries R.P."/>
            <person name="Grigoriev I.V."/>
            <person name="Mortensen U.H."/>
            <person name="Andersen M.R."/>
            <person name="Baker S.E."/>
        </authorList>
    </citation>
    <scope>NUCLEOTIDE SEQUENCE [LARGE SCALE GENOMIC DNA]</scope>
    <source>
        <strain evidence="7 8">JOP 1030-1</strain>
    </source>
</reference>
<keyword evidence="8" id="KW-1185">Reference proteome</keyword>
<feature type="region of interest" description="Disordered" evidence="5">
    <location>
        <begin position="78"/>
        <end position="170"/>
    </location>
</feature>
<dbReference type="InterPro" id="IPR012919">
    <property type="entry name" value="SUN_dom"/>
</dbReference>
<evidence type="ECO:0000256" key="2">
    <source>
        <dbReference type="ARBA" id="ARBA00022692"/>
    </source>
</evidence>
<dbReference type="Gene3D" id="2.60.120.260">
    <property type="entry name" value="Galactose-binding domain-like"/>
    <property type="match status" value="1"/>
</dbReference>
<dbReference type="GO" id="GO:0034993">
    <property type="term" value="C:meiotic nuclear membrane microtubule tethering complex"/>
    <property type="evidence" value="ECO:0007669"/>
    <property type="project" value="TreeGrafter"/>
</dbReference>
<feature type="region of interest" description="Disordered" evidence="5">
    <location>
        <begin position="415"/>
        <end position="434"/>
    </location>
</feature>
<dbReference type="STRING" id="1450539.A0A318Z8W1"/>
<dbReference type="GeneID" id="37081470"/>
<dbReference type="OrthoDB" id="342281at2759"/>
<evidence type="ECO:0000313" key="7">
    <source>
        <dbReference type="EMBL" id="PYH43795.1"/>
    </source>
</evidence>
<proteinExistence type="predicted"/>
<name>A0A318Z8W1_9EURO</name>
<evidence type="ECO:0000256" key="1">
    <source>
        <dbReference type="ARBA" id="ARBA00004370"/>
    </source>
</evidence>
<feature type="region of interest" description="Disordered" evidence="5">
    <location>
        <begin position="254"/>
        <end position="406"/>
    </location>
</feature>
<organism evidence="7 8">
    <name type="scientific">Aspergillus saccharolyticus JOP 1030-1</name>
    <dbReference type="NCBI Taxonomy" id="1450539"/>
    <lineage>
        <taxon>Eukaryota</taxon>
        <taxon>Fungi</taxon>
        <taxon>Dikarya</taxon>
        <taxon>Ascomycota</taxon>
        <taxon>Pezizomycotina</taxon>
        <taxon>Eurotiomycetes</taxon>
        <taxon>Eurotiomycetidae</taxon>
        <taxon>Eurotiales</taxon>
        <taxon>Aspergillaceae</taxon>
        <taxon>Aspergillus</taxon>
        <taxon>Aspergillus subgen. Circumdati</taxon>
    </lineage>
</organism>
<dbReference type="PROSITE" id="PS51469">
    <property type="entry name" value="SUN"/>
    <property type="match status" value="1"/>
</dbReference>
<dbReference type="RefSeq" id="XP_025429777.1">
    <property type="nucleotide sequence ID" value="XM_025580241.1"/>
</dbReference>
<feature type="compositionally biased region" description="Pro residues" evidence="5">
    <location>
        <begin position="290"/>
        <end position="304"/>
    </location>
</feature>
<dbReference type="PANTHER" id="PTHR12911">
    <property type="entry name" value="SAD1/UNC-84-LIKE PROTEIN-RELATED"/>
    <property type="match status" value="1"/>
</dbReference>
<sequence>MPPRRGAVRQTGSTPRAEGALSFFQHQLMSDSRNQALPNLPTKQSFAYGSAETPLLPRQLVLNPHMDLVEMAGQIDKGIEDAKDREQRQTVSNADRNRRRRSSSANMSPVRRTRREPTPDQTQLLESLRDATRSPSPVNDYHANDQSTATPTPPIPHTISTASSPALDPVPESRYPHVPADKLYPSPLLRSGVPAHDEPPLSSFSGVDNESVISYSIERDVHDDDLRRTLSDGKNITAPPRRVSGMAFVKDVSTIHEEDEPDSRLSQYQSSPLKSPPVKPLHPLKSVVPPKAPSPARSPSPSLSPSPSQSSSPLRSLSLSISPSPEKSPSPPRRVSPRKAPTPKKSPLPVKASTPRKSPLPAKAPTPKKSPFPAKAPTPAKLPSPSPMYEDIEMETTPEPEWEPQPEFLREESPIAQPPAPRKTSIPEYHAEDASARVQRTRNLKALLLGVRTPSEILTAIGRVIALLTMAMIVLTGFNYLSEVIPFAHPEYYGSLNETGLNAISSLSAQVSSLGSQVSTLARDIQTVKADLRAQPTTRVSPVTGSSSGTSYGTYIPKTNFLTVNLGILVDPYKTNPTVTQYTTYKGQMYNKWFGDEVRRPQPPLSVASRWDDIGDCWCSVLRDGMTQITILLGHRIVPEEMVVEHVPKAVALTPGLAPRDMELWARFRRVYNDTLVYPTPPKSWADWLKSKVTPFAPPQSIAGQDDIMNDERFVLHEPVMHALSLAYPGEAEEHYWGQHDELLGPAFYRVGRWTYDINGDSHAQKFILDAVIDDPEIRVDKIIVRAKNNWGADHTCIYRLELFGHK</sequence>
<feature type="compositionally biased region" description="Acidic residues" evidence="5">
    <location>
        <begin position="390"/>
        <end position="404"/>
    </location>
</feature>
<evidence type="ECO:0000313" key="8">
    <source>
        <dbReference type="Proteomes" id="UP000248349"/>
    </source>
</evidence>
<comment type="subcellular location">
    <subcellularLocation>
        <location evidence="1">Membrane</location>
    </subcellularLocation>
</comment>
<keyword evidence="2" id="KW-0812">Transmembrane</keyword>
<gene>
    <name evidence="7" type="ORF">BP01DRAFT_93058</name>
</gene>
<feature type="domain" description="SUN" evidence="6">
    <location>
        <begin position="567"/>
        <end position="807"/>
    </location>
</feature>
<keyword evidence="3" id="KW-1133">Transmembrane helix</keyword>
<evidence type="ECO:0000259" key="6">
    <source>
        <dbReference type="PROSITE" id="PS51469"/>
    </source>
</evidence>
<dbReference type="Proteomes" id="UP000248349">
    <property type="component" value="Unassembled WGS sequence"/>
</dbReference>
<dbReference type="InterPro" id="IPR045119">
    <property type="entry name" value="SUN1-5"/>
</dbReference>